<evidence type="ECO:0000313" key="1">
    <source>
        <dbReference type="EMBL" id="MBD8108700.1"/>
    </source>
</evidence>
<gene>
    <name evidence="1" type="ORF">IFT93_20165</name>
</gene>
<accession>A0ABR8ZYV8</accession>
<evidence type="ECO:0008006" key="3">
    <source>
        <dbReference type="Google" id="ProtNLM"/>
    </source>
</evidence>
<evidence type="ECO:0000313" key="2">
    <source>
        <dbReference type="Proteomes" id="UP000661012"/>
    </source>
</evidence>
<proteinExistence type="predicted"/>
<name>A0ABR8ZYV8_9GAMM</name>
<comment type="caution">
    <text evidence="1">The sequence shown here is derived from an EMBL/GenBank/DDBJ whole genome shotgun (WGS) entry which is preliminary data.</text>
</comment>
<keyword evidence="2" id="KW-1185">Reference proteome</keyword>
<dbReference type="Proteomes" id="UP000661012">
    <property type="component" value="Unassembled WGS sequence"/>
</dbReference>
<sequence>MDINTMINRQLKMTMAPRGVLLVITLLSALALSGCGDKNEREFIRGCKSGGGTTAVCGCIWDELKTKYTHGELEKMNQQYGYVPPRFMDNMLSAAQQCRK</sequence>
<reference evidence="1 2" key="1">
    <citation type="journal article" date="2020" name="FEMS Microbiol. Ecol.">
        <title>Temporal dynamics of bacterial communities during seed development and maturation.</title>
        <authorList>
            <person name="Chesneau G."/>
            <person name="Torres-Cortes G."/>
            <person name="Briand M."/>
            <person name="Darrasse A."/>
            <person name="Preveaux A."/>
            <person name="Marais C."/>
            <person name="Jacques M.A."/>
            <person name="Shade A."/>
            <person name="Barret M."/>
        </authorList>
    </citation>
    <scope>NUCLEOTIDE SEQUENCE [LARGE SCALE GENOMIC DNA]</scope>
    <source>
        <strain evidence="1 2">CFBP13732</strain>
    </source>
</reference>
<organism evidence="1 2">
    <name type="scientific">Erwinia persicina</name>
    <dbReference type="NCBI Taxonomy" id="55211"/>
    <lineage>
        <taxon>Bacteria</taxon>
        <taxon>Pseudomonadati</taxon>
        <taxon>Pseudomonadota</taxon>
        <taxon>Gammaproteobacteria</taxon>
        <taxon>Enterobacterales</taxon>
        <taxon>Erwiniaceae</taxon>
        <taxon>Erwinia</taxon>
    </lineage>
</organism>
<dbReference type="EMBL" id="JACYNN010000023">
    <property type="protein sequence ID" value="MBD8108700.1"/>
    <property type="molecule type" value="Genomic_DNA"/>
</dbReference>
<protein>
    <recommendedName>
        <fullName evidence="3">Lipoprotein</fullName>
    </recommendedName>
</protein>